<feature type="signal peptide" evidence="3">
    <location>
        <begin position="1"/>
        <end position="28"/>
    </location>
</feature>
<dbReference type="STRING" id="1168221.R7Z4G5"/>
<keyword evidence="2" id="KW-0812">Transmembrane</keyword>
<feature type="region of interest" description="Disordered" evidence="1">
    <location>
        <begin position="252"/>
        <end position="292"/>
    </location>
</feature>
<proteinExistence type="predicted"/>
<dbReference type="AlphaFoldDB" id="R7Z4G5"/>
<keyword evidence="2" id="KW-1133">Transmembrane helix</keyword>
<dbReference type="GeneID" id="19905395"/>
<protein>
    <recommendedName>
        <fullName evidence="6">GPI anchored protein</fullName>
    </recommendedName>
</protein>
<feature type="chain" id="PRO_5004450460" description="GPI anchored protein" evidence="3">
    <location>
        <begin position="29"/>
        <end position="534"/>
    </location>
</feature>
<sequence length="534" mass="53808">MRHARSIFTLPSALVLLLVTVPPCPVASEPSWPYNLPADAKYFPEDEVDVKRKAKVMERLASETPIGVRKMSGDEGEMFSLDYWQFDGAGLADESGGLKVADKQLLRRATQESDREGYGNSSLAYQYLPPFLLHSEQPLQYEHPFRFLPRNGLRGRDFQCPTGTSSCAAISRPNSCCATGETCVIVTDTGLGDVGCCPAGTSCSGSVSTCDTANGYTSCPGSSNGGCCIPNYACEDVGCIISGTRTVTTTLPVATSTIRPSTSPTSRPSSSATSPSATPTTSSPPSITPIPTTAPIIVQSPLICTPGFQSCPQSLGGGCCPTDRACGSPSCPPLSTIPTATAAAPVRPTSGTSSEADDTVVPVTPSTAANTATISTAAGSAGPCPTGYYMCSAYYLGGCCQVGRDCAQTSCPPSPGTVVVSNGVTVAAPAGATVAAASVPAGSSSSGATTGITSSAAASAGAGSCATGWYSCAADRGGGCCPSGYNCAENCVATVSGAGSVGKLAPVSAGTGLRAWWWGFCVAGVVAGFGMVVL</sequence>
<keyword evidence="3" id="KW-0732">Signal</keyword>
<dbReference type="HOGENOM" id="CLU_044725_0_0_1"/>
<evidence type="ECO:0000256" key="3">
    <source>
        <dbReference type="SAM" id="SignalP"/>
    </source>
</evidence>
<dbReference type="PANTHER" id="PTHR39599">
    <property type="entry name" value="GPI-ANCHORED PROTEIN (EUROFUNG)-RELATED-RELATED"/>
    <property type="match status" value="1"/>
</dbReference>
<feature type="transmembrane region" description="Helical" evidence="2">
    <location>
        <begin position="515"/>
        <end position="533"/>
    </location>
</feature>
<evidence type="ECO:0000256" key="1">
    <source>
        <dbReference type="SAM" id="MobiDB-lite"/>
    </source>
</evidence>
<keyword evidence="5" id="KW-1185">Reference proteome</keyword>
<name>R7Z4G5_CONA1</name>
<dbReference type="OrthoDB" id="2426396at2759"/>
<accession>R7Z4G5</accession>
<evidence type="ECO:0008006" key="6">
    <source>
        <dbReference type="Google" id="ProtNLM"/>
    </source>
</evidence>
<dbReference type="OMA" id="YVCSAYY"/>
<dbReference type="PANTHER" id="PTHR39599:SF2">
    <property type="entry name" value="ANCHORED PROTEIN, PUTATIVE (AFU_ORTHOLOGUE AFUA_1G09650)-RELATED"/>
    <property type="match status" value="1"/>
</dbReference>
<evidence type="ECO:0000256" key="2">
    <source>
        <dbReference type="SAM" id="Phobius"/>
    </source>
</evidence>
<dbReference type="Proteomes" id="UP000016924">
    <property type="component" value="Unassembled WGS sequence"/>
</dbReference>
<evidence type="ECO:0000313" key="4">
    <source>
        <dbReference type="EMBL" id="EON68826.1"/>
    </source>
</evidence>
<dbReference type="EMBL" id="JH767602">
    <property type="protein sequence ID" value="EON68826.1"/>
    <property type="molecule type" value="Genomic_DNA"/>
</dbReference>
<dbReference type="eggNOG" id="ENOG502S5QM">
    <property type="taxonomic scope" value="Eukaryota"/>
</dbReference>
<dbReference type="RefSeq" id="XP_007784143.1">
    <property type="nucleotide sequence ID" value="XM_007785953.1"/>
</dbReference>
<organism evidence="4 5">
    <name type="scientific">Coniosporium apollinis (strain CBS 100218)</name>
    <name type="common">Rock-inhabiting black yeast</name>
    <dbReference type="NCBI Taxonomy" id="1168221"/>
    <lineage>
        <taxon>Eukaryota</taxon>
        <taxon>Fungi</taxon>
        <taxon>Dikarya</taxon>
        <taxon>Ascomycota</taxon>
        <taxon>Pezizomycotina</taxon>
        <taxon>Dothideomycetes</taxon>
        <taxon>Dothideomycetes incertae sedis</taxon>
        <taxon>Coniosporium</taxon>
    </lineage>
</organism>
<keyword evidence="2" id="KW-0472">Membrane</keyword>
<reference evidence="5" key="1">
    <citation type="submission" date="2012-06" db="EMBL/GenBank/DDBJ databases">
        <title>The genome sequence of Coniosporium apollinis CBS 100218.</title>
        <authorList>
            <consortium name="The Broad Institute Genome Sequencing Platform"/>
            <person name="Cuomo C."/>
            <person name="Gorbushina A."/>
            <person name="Noack S."/>
            <person name="Walker B."/>
            <person name="Young S.K."/>
            <person name="Zeng Q."/>
            <person name="Gargeya S."/>
            <person name="Fitzgerald M."/>
            <person name="Haas B."/>
            <person name="Abouelleil A."/>
            <person name="Alvarado L."/>
            <person name="Arachchi H.M."/>
            <person name="Berlin A.M."/>
            <person name="Chapman S.B."/>
            <person name="Goldberg J."/>
            <person name="Griggs A."/>
            <person name="Gujja S."/>
            <person name="Hansen M."/>
            <person name="Howarth C."/>
            <person name="Imamovic A."/>
            <person name="Larimer J."/>
            <person name="McCowan C."/>
            <person name="Montmayeur A."/>
            <person name="Murphy C."/>
            <person name="Neiman D."/>
            <person name="Pearson M."/>
            <person name="Priest M."/>
            <person name="Roberts A."/>
            <person name="Saif S."/>
            <person name="Shea T."/>
            <person name="Sisk P."/>
            <person name="Sykes S."/>
            <person name="Wortman J."/>
            <person name="Nusbaum C."/>
            <person name="Birren B."/>
        </authorList>
    </citation>
    <scope>NUCLEOTIDE SEQUENCE [LARGE SCALE GENOMIC DNA]</scope>
    <source>
        <strain evidence="5">CBS 100218</strain>
    </source>
</reference>
<gene>
    <name evidence="4" type="ORF">W97_08084</name>
</gene>
<evidence type="ECO:0000313" key="5">
    <source>
        <dbReference type="Proteomes" id="UP000016924"/>
    </source>
</evidence>